<organism evidence="7 8">
    <name type="scientific">Oculimacula yallundae</name>
    <dbReference type="NCBI Taxonomy" id="86028"/>
    <lineage>
        <taxon>Eukaryota</taxon>
        <taxon>Fungi</taxon>
        <taxon>Dikarya</taxon>
        <taxon>Ascomycota</taxon>
        <taxon>Pezizomycotina</taxon>
        <taxon>Leotiomycetes</taxon>
        <taxon>Helotiales</taxon>
        <taxon>Ploettnerulaceae</taxon>
        <taxon>Oculimacula</taxon>
    </lineage>
</organism>
<keyword evidence="6" id="KW-0812">Transmembrane</keyword>
<dbReference type="InterPro" id="IPR029044">
    <property type="entry name" value="Nucleotide-diphossugar_trans"/>
</dbReference>
<evidence type="ECO:0000256" key="3">
    <source>
        <dbReference type="ARBA" id="ARBA00022676"/>
    </source>
</evidence>
<dbReference type="PANTHER" id="PTHR22913">
    <property type="entry name" value="HYALURONAN SYNTHASE"/>
    <property type="match status" value="1"/>
</dbReference>
<accession>A0ABR4C2J1</accession>
<keyword evidence="6" id="KW-1133">Transmembrane helix</keyword>
<protein>
    <recommendedName>
        <fullName evidence="9">Glycosyltransferase 2-like domain-containing protein</fullName>
    </recommendedName>
</protein>
<dbReference type="PANTHER" id="PTHR22913:SF12">
    <property type="entry name" value="MANNURONAN SYNTHASE"/>
    <property type="match status" value="1"/>
</dbReference>
<evidence type="ECO:0000256" key="2">
    <source>
        <dbReference type="ARBA" id="ARBA00022475"/>
    </source>
</evidence>
<reference evidence="7 8" key="1">
    <citation type="journal article" date="2024" name="Commun. Biol.">
        <title>Comparative genomic analysis of thermophilic fungi reveals convergent evolutionary adaptations and gene losses.</title>
        <authorList>
            <person name="Steindorff A.S."/>
            <person name="Aguilar-Pontes M.V."/>
            <person name="Robinson A.J."/>
            <person name="Andreopoulos B."/>
            <person name="LaButti K."/>
            <person name="Kuo A."/>
            <person name="Mondo S."/>
            <person name="Riley R."/>
            <person name="Otillar R."/>
            <person name="Haridas S."/>
            <person name="Lipzen A."/>
            <person name="Grimwood J."/>
            <person name="Schmutz J."/>
            <person name="Clum A."/>
            <person name="Reid I.D."/>
            <person name="Moisan M.C."/>
            <person name="Butler G."/>
            <person name="Nguyen T.T.M."/>
            <person name="Dewar K."/>
            <person name="Conant G."/>
            <person name="Drula E."/>
            <person name="Henrissat B."/>
            <person name="Hansel C."/>
            <person name="Singer S."/>
            <person name="Hutchinson M.I."/>
            <person name="de Vries R.P."/>
            <person name="Natvig D.O."/>
            <person name="Powell A.J."/>
            <person name="Tsang A."/>
            <person name="Grigoriev I.V."/>
        </authorList>
    </citation>
    <scope>NUCLEOTIDE SEQUENCE [LARGE SCALE GENOMIC DNA]</scope>
    <source>
        <strain evidence="7 8">CBS 494.80</strain>
    </source>
</reference>
<feature type="transmembrane region" description="Helical" evidence="6">
    <location>
        <begin position="425"/>
        <end position="446"/>
    </location>
</feature>
<keyword evidence="4" id="KW-0808">Transferase</keyword>
<evidence type="ECO:0000256" key="6">
    <source>
        <dbReference type="SAM" id="Phobius"/>
    </source>
</evidence>
<keyword evidence="5 6" id="KW-0472">Membrane</keyword>
<comment type="caution">
    <text evidence="7">The sequence shown here is derived from an EMBL/GenBank/DDBJ whole genome shotgun (WGS) entry which is preliminary data.</text>
</comment>
<evidence type="ECO:0000313" key="8">
    <source>
        <dbReference type="Proteomes" id="UP001595075"/>
    </source>
</evidence>
<keyword evidence="8" id="KW-1185">Reference proteome</keyword>
<feature type="transmembrane region" description="Helical" evidence="6">
    <location>
        <begin position="392"/>
        <end position="413"/>
    </location>
</feature>
<keyword evidence="2" id="KW-1003">Cell membrane</keyword>
<evidence type="ECO:0008006" key="9">
    <source>
        <dbReference type="Google" id="ProtNLM"/>
    </source>
</evidence>
<sequence length="454" mass="49587">MMTAVGALTNPISMAALRIRLPQRTWQSIRPVARPLFAIAIVVLCYKLRVLLSIDFIYLVISSEININTVSRLQERSRTQRADNACIATVIGHQEDPEDFRSALKSSEANATNVRVLHVAVDGDSADDHGIVDVFQQEFPTSRRNIVRLPARLGNLALEIMSRGQGKQRPSAQISGAILDELISKVKAELSDKLLRSLWDAALDSSISAVCITQPHGGMKDTRFTAWLCAIVIRQELRISHLWSSDLDVIVTKHCIENTVATIAGDSLIGAASCAMAVQDQLHSSIEQVYQAYFQAGVYIYRAIDGRDAVLTGANTAFRLDCLKRGVLRWYTKGFLGKKTYASEDAQISHHIGMAGYRKYYVLNAVILVRIFLLSLIINFELQAVALNVPVYAIGLALEAFAIGLAPALRALVGSFVAANQSGEAFSAVAIYEILINTISGPMVAFDIGLEKGG</sequence>
<evidence type="ECO:0000256" key="4">
    <source>
        <dbReference type="ARBA" id="ARBA00022679"/>
    </source>
</evidence>
<keyword evidence="3" id="KW-0328">Glycosyltransferase</keyword>
<dbReference type="EMBL" id="JAZHXI010000014">
    <property type="protein sequence ID" value="KAL2064151.1"/>
    <property type="molecule type" value="Genomic_DNA"/>
</dbReference>
<feature type="transmembrane region" description="Helical" evidence="6">
    <location>
        <begin position="360"/>
        <end position="380"/>
    </location>
</feature>
<dbReference type="Proteomes" id="UP001595075">
    <property type="component" value="Unassembled WGS sequence"/>
</dbReference>
<dbReference type="SUPFAM" id="SSF53448">
    <property type="entry name" value="Nucleotide-diphospho-sugar transferases"/>
    <property type="match status" value="1"/>
</dbReference>
<evidence type="ECO:0000256" key="5">
    <source>
        <dbReference type="ARBA" id="ARBA00023136"/>
    </source>
</evidence>
<comment type="subcellular location">
    <subcellularLocation>
        <location evidence="1">Cell membrane</location>
    </subcellularLocation>
</comment>
<name>A0ABR4C2J1_9HELO</name>
<evidence type="ECO:0000256" key="1">
    <source>
        <dbReference type="ARBA" id="ARBA00004236"/>
    </source>
</evidence>
<gene>
    <name evidence="7" type="ORF">VTL71DRAFT_4645</name>
</gene>
<proteinExistence type="predicted"/>
<evidence type="ECO:0000313" key="7">
    <source>
        <dbReference type="EMBL" id="KAL2064151.1"/>
    </source>
</evidence>